<dbReference type="GO" id="GO:0005886">
    <property type="term" value="C:plasma membrane"/>
    <property type="evidence" value="ECO:0007669"/>
    <property type="project" value="EnsemblFungi"/>
</dbReference>
<feature type="transmembrane region" description="Helical" evidence="7">
    <location>
        <begin position="353"/>
        <end position="377"/>
    </location>
</feature>
<feature type="transmembrane region" description="Helical" evidence="7">
    <location>
        <begin position="222"/>
        <end position="241"/>
    </location>
</feature>
<dbReference type="FunCoup" id="A0A1D2VMM6">
    <property type="interactions" value="37"/>
</dbReference>
<sequence length="560" mass="62119">MDLEKNNRIDVENVSSSSNVVHNIDNDKNDKIHEKSQFYQKTDNFFLFLKKVSNKLDSFGVEERGIERVQPFERTTNKRKAILQVIGLWLSAAGGLSSTSSLLLGSVVFGLGLKDSFLSGILGLTLGCAIAGYCSIMGPRSGCRQMISARLLFGWWFVKFVALFSVLGVMGWSVVNSVAGGQILTSVSDGKIPIEGGITIVAFISLIVSIYGIKQLLRVETLLAFPVLTAFLLLYVVSGPKMSYLPESHSHGDSITIKGNWLSFFALSYACTSTWGSISADYYILFPESINDVETFFITFFGILIPTSFVSCIALILSNIANAYPPWLEAYENLGMGGLLAEAYSPWGAGGKFLLMLLFLSLISNNIINTYSAAFGLQLDGGWLAKVPRFLWAIILTLIYYACAMIGRNHFATILGNFLPMIGYWISIYFILLLEENQIFRTKWFIHLYTKEFEQANSDSDNYIQSHQSELHSAKITKKQCYNWEIWNDASKMTNGFASMGAFAFGAVGAAMGMAQVYYIGPIAAKFGEYGGDLGMWLAMGFSGVTYPFFRYLELKKFGR</sequence>
<feature type="transmembrane region" description="Helical" evidence="7">
    <location>
        <begin position="88"/>
        <end position="111"/>
    </location>
</feature>
<evidence type="ECO:0000256" key="4">
    <source>
        <dbReference type="ARBA" id="ARBA00022692"/>
    </source>
</evidence>
<feature type="transmembrane region" description="Helical" evidence="7">
    <location>
        <begin position="117"/>
        <end position="139"/>
    </location>
</feature>
<keyword evidence="3" id="KW-0813">Transport</keyword>
<accession>A0A1D2VMM6</accession>
<evidence type="ECO:0000313" key="8">
    <source>
        <dbReference type="EMBL" id="ODV62817.1"/>
    </source>
</evidence>
<protein>
    <recommendedName>
        <fullName evidence="10">Vitamin B6 transporter</fullName>
    </recommendedName>
</protein>
<evidence type="ECO:0000256" key="6">
    <source>
        <dbReference type="ARBA" id="ARBA00023136"/>
    </source>
</evidence>
<dbReference type="PANTHER" id="PTHR31806">
    <property type="entry name" value="PURINE-CYTOSINE PERMEASE FCY2-RELATED"/>
    <property type="match status" value="1"/>
</dbReference>
<dbReference type="PIRSF" id="PIRSF002744">
    <property type="entry name" value="Pur-cyt_permease"/>
    <property type="match status" value="1"/>
</dbReference>
<gene>
    <name evidence="8" type="ORF">ASCRUDRAFT_74282</name>
</gene>
<dbReference type="GO" id="GO:0000329">
    <property type="term" value="C:fungal-type vacuole membrane"/>
    <property type="evidence" value="ECO:0007669"/>
    <property type="project" value="TreeGrafter"/>
</dbReference>
<proteinExistence type="inferred from homology"/>
<dbReference type="InterPro" id="IPR026030">
    <property type="entry name" value="Pur-cyt_permease_Fcy2/21/22"/>
</dbReference>
<evidence type="ECO:0000256" key="2">
    <source>
        <dbReference type="ARBA" id="ARBA00008974"/>
    </source>
</evidence>
<evidence type="ECO:0000256" key="3">
    <source>
        <dbReference type="ARBA" id="ARBA00022448"/>
    </source>
</evidence>
<evidence type="ECO:0008006" key="10">
    <source>
        <dbReference type="Google" id="ProtNLM"/>
    </source>
</evidence>
<dbReference type="EMBL" id="KV454476">
    <property type="protein sequence ID" value="ODV62817.1"/>
    <property type="molecule type" value="Genomic_DNA"/>
</dbReference>
<keyword evidence="4 7" id="KW-0812">Transmembrane</keyword>
<feature type="transmembrane region" description="Helical" evidence="7">
    <location>
        <begin position="261"/>
        <end position="284"/>
    </location>
</feature>
<organism evidence="8 9">
    <name type="scientific">Ascoidea rubescens DSM 1968</name>
    <dbReference type="NCBI Taxonomy" id="1344418"/>
    <lineage>
        <taxon>Eukaryota</taxon>
        <taxon>Fungi</taxon>
        <taxon>Dikarya</taxon>
        <taxon>Ascomycota</taxon>
        <taxon>Saccharomycotina</taxon>
        <taxon>Saccharomycetes</taxon>
        <taxon>Ascoideaceae</taxon>
        <taxon>Ascoidea</taxon>
    </lineage>
</organism>
<keyword evidence="5 7" id="KW-1133">Transmembrane helix</keyword>
<dbReference type="PANTHER" id="PTHR31806:SF17">
    <property type="entry name" value="VITAMIN B6 TRANSPORTER TPN1"/>
    <property type="match status" value="1"/>
</dbReference>
<dbReference type="RefSeq" id="XP_020049124.1">
    <property type="nucleotide sequence ID" value="XM_020192626.1"/>
</dbReference>
<name>A0A1D2VMM6_9ASCO</name>
<feature type="transmembrane region" description="Helical" evidence="7">
    <location>
        <begin position="151"/>
        <end position="172"/>
    </location>
</feature>
<keyword evidence="6 7" id="KW-0472">Membrane</keyword>
<dbReference type="OrthoDB" id="5428495at2759"/>
<feature type="transmembrane region" description="Helical" evidence="7">
    <location>
        <begin position="534"/>
        <end position="553"/>
    </location>
</feature>
<dbReference type="Gene3D" id="1.10.4160.10">
    <property type="entry name" value="Hydantoin permease"/>
    <property type="match status" value="1"/>
</dbReference>
<evidence type="ECO:0000256" key="1">
    <source>
        <dbReference type="ARBA" id="ARBA00004141"/>
    </source>
</evidence>
<feature type="transmembrane region" description="Helical" evidence="7">
    <location>
        <begin position="497"/>
        <end position="519"/>
    </location>
</feature>
<evidence type="ECO:0000256" key="5">
    <source>
        <dbReference type="ARBA" id="ARBA00022989"/>
    </source>
</evidence>
<feature type="transmembrane region" description="Helical" evidence="7">
    <location>
        <begin position="296"/>
        <end position="317"/>
    </location>
</feature>
<feature type="transmembrane region" description="Helical" evidence="7">
    <location>
        <begin position="192"/>
        <end position="213"/>
    </location>
</feature>
<dbReference type="InParanoid" id="A0A1D2VMM6"/>
<feature type="transmembrane region" description="Helical" evidence="7">
    <location>
        <begin position="414"/>
        <end position="434"/>
    </location>
</feature>
<keyword evidence="9" id="KW-1185">Reference proteome</keyword>
<dbReference type="InterPro" id="IPR001248">
    <property type="entry name" value="Pur-cyt_permease"/>
</dbReference>
<feature type="transmembrane region" description="Helical" evidence="7">
    <location>
        <begin position="389"/>
        <end position="408"/>
    </location>
</feature>
<dbReference type="STRING" id="1344418.A0A1D2VMM6"/>
<reference evidence="9" key="1">
    <citation type="submission" date="2016-05" db="EMBL/GenBank/DDBJ databases">
        <title>Comparative genomics of biotechnologically important yeasts.</title>
        <authorList>
            <consortium name="DOE Joint Genome Institute"/>
            <person name="Riley R."/>
            <person name="Haridas S."/>
            <person name="Wolfe K.H."/>
            <person name="Lopes M.R."/>
            <person name="Hittinger C.T."/>
            <person name="Goker M."/>
            <person name="Salamov A."/>
            <person name="Wisecaver J."/>
            <person name="Long T.M."/>
            <person name="Aerts A.L."/>
            <person name="Barry K."/>
            <person name="Choi C."/>
            <person name="Clum A."/>
            <person name="Coughlan A.Y."/>
            <person name="Deshpande S."/>
            <person name="Douglass A.P."/>
            <person name="Hanson S.J."/>
            <person name="Klenk H.-P."/>
            <person name="Labutti K."/>
            <person name="Lapidus A."/>
            <person name="Lindquist E."/>
            <person name="Lipzen A."/>
            <person name="Meier-Kolthoff J.P."/>
            <person name="Ohm R.A."/>
            <person name="Otillar R.P."/>
            <person name="Pangilinan J."/>
            <person name="Peng Y."/>
            <person name="Rokas A."/>
            <person name="Rosa C.A."/>
            <person name="Scheuner C."/>
            <person name="Sibirny A.A."/>
            <person name="Slot J.C."/>
            <person name="Stielow J.B."/>
            <person name="Sun H."/>
            <person name="Kurtzman C.P."/>
            <person name="Blackwell M."/>
            <person name="Grigoriev I.V."/>
            <person name="Jeffries T.W."/>
        </authorList>
    </citation>
    <scope>NUCLEOTIDE SEQUENCE [LARGE SCALE GENOMIC DNA]</scope>
    <source>
        <strain evidence="9">DSM 1968</strain>
    </source>
</reference>
<dbReference type="GO" id="GO:0090482">
    <property type="term" value="F:vitamin transmembrane transporter activity"/>
    <property type="evidence" value="ECO:0007669"/>
    <property type="project" value="EnsemblFungi"/>
</dbReference>
<dbReference type="Pfam" id="PF02133">
    <property type="entry name" value="Transp_cyt_pur"/>
    <property type="match status" value="1"/>
</dbReference>
<evidence type="ECO:0000256" key="7">
    <source>
        <dbReference type="SAM" id="Phobius"/>
    </source>
</evidence>
<comment type="subcellular location">
    <subcellularLocation>
        <location evidence="1">Membrane</location>
        <topology evidence="1">Multi-pass membrane protein</topology>
    </subcellularLocation>
</comment>
<dbReference type="Proteomes" id="UP000095038">
    <property type="component" value="Unassembled WGS sequence"/>
</dbReference>
<evidence type="ECO:0000313" key="9">
    <source>
        <dbReference type="Proteomes" id="UP000095038"/>
    </source>
</evidence>
<dbReference type="AlphaFoldDB" id="A0A1D2VMM6"/>
<dbReference type="GeneID" id="30966262"/>
<comment type="similarity">
    <text evidence="2">Belongs to the purine-cytosine permease (2.A.39) family.</text>
</comment>